<gene>
    <name evidence="4" type="primary">nrfB</name>
    <name evidence="4" type="ORF">ISP18_10160</name>
</gene>
<feature type="transmembrane region" description="Helical" evidence="1">
    <location>
        <begin position="12"/>
        <end position="41"/>
    </location>
</feature>
<dbReference type="Gene3D" id="3.30.300.160">
    <property type="entry name" value="Type II secretion system, protein E, N-terminal domain"/>
    <property type="match status" value="1"/>
</dbReference>
<evidence type="ECO:0000256" key="1">
    <source>
        <dbReference type="SAM" id="Phobius"/>
    </source>
</evidence>
<reference evidence="4 5" key="1">
    <citation type="submission" date="2020-10" db="EMBL/GenBank/DDBJ databases">
        <title>Phylogeny of dyella-like bacteria.</title>
        <authorList>
            <person name="Fu J."/>
        </authorList>
    </citation>
    <scope>NUCLEOTIDE SEQUENCE [LARGE SCALE GENOMIC DNA]</scope>
    <source>
        <strain evidence="4 5">DHG40</strain>
    </source>
</reference>
<evidence type="ECO:0000313" key="5">
    <source>
        <dbReference type="Proteomes" id="UP001620409"/>
    </source>
</evidence>
<dbReference type="InterPro" id="IPR029044">
    <property type="entry name" value="Nucleotide-diphossugar_trans"/>
</dbReference>
<evidence type="ECO:0000259" key="2">
    <source>
        <dbReference type="Pfam" id="PF05157"/>
    </source>
</evidence>
<accession>A0ABW8IIE1</accession>
<dbReference type="InterPro" id="IPR007831">
    <property type="entry name" value="T2SS_GspE_N"/>
</dbReference>
<keyword evidence="1" id="KW-1133">Transmembrane helix</keyword>
<keyword evidence="1" id="KW-0472">Membrane</keyword>
<dbReference type="SUPFAM" id="SSF160246">
    <property type="entry name" value="EspE N-terminal domain-like"/>
    <property type="match status" value="2"/>
</dbReference>
<dbReference type="Pfam" id="PF05157">
    <property type="entry name" value="MshEN"/>
    <property type="match status" value="1"/>
</dbReference>
<feature type="transmembrane region" description="Helical" evidence="1">
    <location>
        <begin position="365"/>
        <end position="387"/>
    </location>
</feature>
<dbReference type="RefSeq" id="WP_380010398.1">
    <property type="nucleotide sequence ID" value="NZ_JADIKI010000022.1"/>
</dbReference>
<evidence type="ECO:0000313" key="4">
    <source>
        <dbReference type="EMBL" id="MFK2854952.1"/>
    </source>
</evidence>
<evidence type="ECO:0000259" key="3">
    <source>
        <dbReference type="Pfam" id="PF13632"/>
    </source>
</evidence>
<dbReference type="Proteomes" id="UP001620409">
    <property type="component" value="Unassembled WGS sequence"/>
</dbReference>
<dbReference type="InterPro" id="IPR001173">
    <property type="entry name" value="Glyco_trans_2-like"/>
</dbReference>
<feature type="domain" description="Glycosyltransferase 2-like" evidence="3">
    <location>
        <begin position="164"/>
        <end position="382"/>
    </location>
</feature>
<protein>
    <submittedName>
        <fullName evidence="4">Phage adsorption protein NrfB</fullName>
    </submittedName>
</protein>
<dbReference type="SUPFAM" id="SSF53448">
    <property type="entry name" value="Nucleotide-diphospho-sugar transferases"/>
    <property type="match status" value="1"/>
</dbReference>
<sequence length="741" mass="84446">MWWLDAFSTYLYGLSVVVTVIAVLILFSGLDDFFIDIVYWVRRLWRALFVYHTREHTRYHELYRPLEKPLAIMVPAWQETGVIGHMAELVATTLDYENYHIFVGTYPNDPDTQRDVDEVCARFPNVHKVICARPGPTSKADCLNNVLDAILQFERRAHLNFEGFILHDAEDVVCEHELRLFNYLVHRKDLIQIPVYPFERQWNNFTSLHYLDEFAELHGKDIPVREALAGQVPSAGVGTCFSRRAVLALIEDGNGIAFDVQSLTEDYDIGLRLKARGMAEIFVRFPVLRYQRHATQRGQLGQSRRDSSVICVREYFPDRLATAVRQKSRWIIGIVYQGYRTHGWRHGLVLNYFLWRDRKGAINNFVSFAAMLIMLQLAVILLLQMVWTGMPRFVSIFEGQRWFDVILVANIALMGNRMLQRIIFVSGYYGVKQGLLSIPRLLWGNLINFLANWRAIRQIIKCGDPRRVAWDKTTHDFPSIGGENRAKRSLDDMLVANGAISAAELHEAQLHRIDGLQLGSSMIHEGRITAEQLATPIAEQIGVSCESVDPATLSCELLNAVPRNIALHYAVLPLRVEGGVLVLASESYIDPVSLAAIARQLGRRVRYVIAYKGQVTVGLRRWYAHGHHSDRDPCHLLQMAADRGLITHDRVPQLWNDYTSRQVMLGEILVAQGHLDEVAFRALLLSHARSEQRLGEFLTGQGVISPETLHRLLRLQASLQPSVTSLLEQECATFEPLERAS</sequence>
<feature type="domain" description="Type II secretion system protein GspE N-terminal" evidence="2">
    <location>
        <begin position="554"/>
        <end position="627"/>
    </location>
</feature>
<keyword evidence="1" id="KW-0812">Transmembrane</keyword>
<organism evidence="4 5">
    <name type="scientific">Dyella humi</name>
    <dbReference type="NCBI Taxonomy" id="1770547"/>
    <lineage>
        <taxon>Bacteria</taxon>
        <taxon>Pseudomonadati</taxon>
        <taxon>Pseudomonadota</taxon>
        <taxon>Gammaproteobacteria</taxon>
        <taxon>Lysobacterales</taxon>
        <taxon>Rhodanobacteraceae</taxon>
        <taxon>Dyella</taxon>
    </lineage>
</organism>
<dbReference type="EMBL" id="JADIKI010000022">
    <property type="protein sequence ID" value="MFK2854952.1"/>
    <property type="molecule type" value="Genomic_DNA"/>
</dbReference>
<dbReference type="Gene3D" id="3.90.550.10">
    <property type="entry name" value="Spore Coat Polysaccharide Biosynthesis Protein SpsA, Chain A"/>
    <property type="match status" value="1"/>
</dbReference>
<keyword evidence="5" id="KW-1185">Reference proteome</keyword>
<dbReference type="Pfam" id="PF13632">
    <property type="entry name" value="Glyco_trans_2_3"/>
    <property type="match status" value="1"/>
</dbReference>
<dbReference type="NCBIfam" id="NF012033">
    <property type="entry name" value="PRK15489.1"/>
    <property type="match status" value="1"/>
</dbReference>
<proteinExistence type="predicted"/>
<name>A0ABW8IIE1_9GAMM</name>
<comment type="caution">
    <text evidence="4">The sequence shown here is derived from an EMBL/GenBank/DDBJ whole genome shotgun (WGS) entry which is preliminary data.</text>
</comment>
<dbReference type="NCBIfam" id="NF011305">
    <property type="entry name" value="PRK14716.1-3"/>
    <property type="match status" value="1"/>
</dbReference>
<dbReference type="InterPro" id="IPR037257">
    <property type="entry name" value="T2SS_E_N_sf"/>
</dbReference>